<accession>A0A811QAV5</accession>
<evidence type="ECO:0000313" key="2">
    <source>
        <dbReference type="Proteomes" id="UP000604825"/>
    </source>
</evidence>
<comment type="caution">
    <text evidence="1">The sequence shown here is derived from an EMBL/GenBank/DDBJ whole genome shotgun (WGS) entry which is preliminary data.</text>
</comment>
<evidence type="ECO:0000313" key="1">
    <source>
        <dbReference type="EMBL" id="CAD6253255.1"/>
    </source>
</evidence>
<organism evidence="1 2">
    <name type="scientific">Miscanthus lutarioriparius</name>
    <dbReference type="NCBI Taxonomy" id="422564"/>
    <lineage>
        <taxon>Eukaryota</taxon>
        <taxon>Viridiplantae</taxon>
        <taxon>Streptophyta</taxon>
        <taxon>Embryophyta</taxon>
        <taxon>Tracheophyta</taxon>
        <taxon>Spermatophyta</taxon>
        <taxon>Magnoliopsida</taxon>
        <taxon>Liliopsida</taxon>
        <taxon>Poales</taxon>
        <taxon>Poaceae</taxon>
        <taxon>PACMAD clade</taxon>
        <taxon>Panicoideae</taxon>
        <taxon>Andropogonodae</taxon>
        <taxon>Andropogoneae</taxon>
        <taxon>Saccharinae</taxon>
        <taxon>Miscanthus</taxon>
    </lineage>
</organism>
<name>A0A811QAV5_9POAL</name>
<dbReference type="AlphaFoldDB" id="A0A811QAV5"/>
<gene>
    <name evidence="1" type="ORF">NCGR_LOCUS36887</name>
</gene>
<protein>
    <submittedName>
        <fullName evidence="1">Uncharacterized protein</fullName>
    </submittedName>
</protein>
<dbReference type="EMBL" id="CAJGYO010000009">
    <property type="protein sequence ID" value="CAD6253255.1"/>
    <property type="molecule type" value="Genomic_DNA"/>
</dbReference>
<proteinExistence type="predicted"/>
<reference evidence="1" key="1">
    <citation type="submission" date="2020-10" db="EMBL/GenBank/DDBJ databases">
        <authorList>
            <person name="Han B."/>
            <person name="Lu T."/>
            <person name="Zhao Q."/>
            <person name="Huang X."/>
            <person name="Zhao Y."/>
        </authorList>
    </citation>
    <scope>NUCLEOTIDE SEQUENCE</scope>
</reference>
<keyword evidence="2" id="KW-1185">Reference proteome</keyword>
<dbReference type="Proteomes" id="UP000604825">
    <property type="component" value="Unassembled WGS sequence"/>
</dbReference>
<sequence length="63" mass="7025">MAVDDWLLDDSSMRGCEMYEGEDLGHKVKAWAPAMAQRLGAGLQVPYGAGWLERNMDSVKRNP</sequence>